<dbReference type="PANTHER" id="PTHR43790">
    <property type="entry name" value="CARBOHYDRATE TRANSPORT ATP-BINDING PROTEIN MG119-RELATED"/>
    <property type="match status" value="1"/>
</dbReference>
<proteinExistence type="predicted"/>
<evidence type="ECO:0000256" key="7">
    <source>
        <dbReference type="ARBA" id="ARBA00022840"/>
    </source>
</evidence>
<keyword evidence="5" id="KW-0677">Repeat</keyword>
<gene>
    <name evidence="11" type="ORF">SAMN02745132_04092</name>
</gene>
<evidence type="ECO:0000313" key="11">
    <source>
        <dbReference type="EMBL" id="SKA66310.1"/>
    </source>
</evidence>
<sequence>MTTTTPLLALNGITKSFPGVKALNSVNLELYAGQVVALIGENGAGKSTLVKTITGIYQADEGKVFFDGESVDILNPESARSMGITAIHQETVLFDELTVTENIFAGHYLRKGRWGMLDWPKMHKKARKILLDIEAPVDPKARLKQLSIGQRHMVAIARALSFDARVVILDEPTAALSFHEIEELYKIVERLKAQGCAILFISHKFDEIFRIADRYTVYRDGCYIAQGDIEQTSEAELVTLMVGRTVDQVYPKGGAEIKATILEVCNLSHPTEFDNISFQLRRGEILGFYGLVGAGRTELMQAIFGVSKGMKGNVFLDGQEITINSPAEAIRHGIVYVPEERQAQGAIIQLPIYQNIGLPQLDQINSQGLLNDSNEYNLAQKYAKRLHVKAPNLYEKVENLSGGNQQKVVIGK</sequence>
<dbReference type="PANTHER" id="PTHR43790:SF3">
    <property type="entry name" value="D-ALLOSE IMPORT ATP-BINDING PROTEIN ALSA-RELATED"/>
    <property type="match status" value="1"/>
</dbReference>
<evidence type="ECO:0000313" key="12">
    <source>
        <dbReference type="Proteomes" id="UP000190162"/>
    </source>
</evidence>
<dbReference type="EMBL" id="FUXU01000086">
    <property type="protein sequence ID" value="SKA66310.1"/>
    <property type="molecule type" value="Genomic_DNA"/>
</dbReference>
<keyword evidence="6" id="KW-0547">Nucleotide-binding</keyword>
<dbReference type="Proteomes" id="UP000190162">
    <property type="component" value="Unassembled WGS sequence"/>
</dbReference>
<keyword evidence="4" id="KW-0762">Sugar transport</keyword>
<evidence type="ECO:0000256" key="3">
    <source>
        <dbReference type="ARBA" id="ARBA00022475"/>
    </source>
</evidence>
<evidence type="ECO:0000256" key="5">
    <source>
        <dbReference type="ARBA" id="ARBA00022737"/>
    </source>
</evidence>
<evidence type="ECO:0000256" key="6">
    <source>
        <dbReference type="ARBA" id="ARBA00022741"/>
    </source>
</evidence>
<dbReference type="Pfam" id="PF00005">
    <property type="entry name" value="ABC_tran"/>
    <property type="match status" value="2"/>
</dbReference>
<accession>A0A1T4VMW8</accession>
<evidence type="ECO:0000256" key="2">
    <source>
        <dbReference type="ARBA" id="ARBA00022448"/>
    </source>
</evidence>
<dbReference type="FunFam" id="3.40.50.300:FF:000127">
    <property type="entry name" value="Ribose import ATP-binding protein RbsA"/>
    <property type="match status" value="1"/>
</dbReference>
<feature type="domain" description="ABC transporter" evidence="10">
    <location>
        <begin position="8"/>
        <end position="245"/>
    </location>
</feature>
<dbReference type="GO" id="GO:0005524">
    <property type="term" value="F:ATP binding"/>
    <property type="evidence" value="ECO:0007669"/>
    <property type="project" value="UniProtKB-KW"/>
</dbReference>
<comment type="subcellular location">
    <subcellularLocation>
        <location evidence="1">Cell membrane</location>
        <topology evidence="1">Peripheral membrane protein</topology>
    </subcellularLocation>
</comment>
<keyword evidence="7 11" id="KW-0067">ATP-binding</keyword>
<dbReference type="InterPro" id="IPR027417">
    <property type="entry name" value="P-loop_NTPase"/>
</dbReference>
<name>A0A1T4VMW8_9GAMM</name>
<dbReference type="AlphaFoldDB" id="A0A1T4VMW8"/>
<keyword evidence="9" id="KW-0472">Membrane</keyword>
<evidence type="ECO:0000256" key="1">
    <source>
        <dbReference type="ARBA" id="ARBA00004202"/>
    </source>
</evidence>
<dbReference type="SUPFAM" id="SSF52540">
    <property type="entry name" value="P-loop containing nucleoside triphosphate hydrolases"/>
    <property type="match status" value="2"/>
</dbReference>
<evidence type="ECO:0000256" key="4">
    <source>
        <dbReference type="ARBA" id="ARBA00022597"/>
    </source>
</evidence>
<dbReference type="InterPro" id="IPR003439">
    <property type="entry name" value="ABC_transporter-like_ATP-bd"/>
</dbReference>
<keyword evidence="2" id="KW-0813">Transport</keyword>
<dbReference type="Gene3D" id="3.40.50.300">
    <property type="entry name" value="P-loop containing nucleotide triphosphate hydrolases"/>
    <property type="match status" value="2"/>
</dbReference>
<evidence type="ECO:0000256" key="9">
    <source>
        <dbReference type="ARBA" id="ARBA00023136"/>
    </source>
</evidence>
<reference evidence="12" key="1">
    <citation type="submission" date="2017-02" db="EMBL/GenBank/DDBJ databases">
        <authorList>
            <person name="Varghese N."/>
            <person name="Submissions S."/>
        </authorList>
    </citation>
    <scope>NUCLEOTIDE SEQUENCE [LARGE SCALE GENOMIC DNA]</scope>
    <source>
        <strain evidence="12">DSM 22720</strain>
    </source>
</reference>
<dbReference type="InterPro" id="IPR003593">
    <property type="entry name" value="AAA+_ATPase"/>
</dbReference>
<dbReference type="GO" id="GO:0016887">
    <property type="term" value="F:ATP hydrolysis activity"/>
    <property type="evidence" value="ECO:0007669"/>
    <property type="project" value="InterPro"/>
</dbReference>
<dbReference type="CDD" id="cd03216">
    <property type="entry name" value="ABC_Carb_Monos_I"/>
    <property type="match status" value="1"/>
</dbReference>
<evidence type="ECO:0000256" key="8">
    <source>
        <dbReference type="ARBA" id="ARBA00022967"/>
    </source>
</evidence>
<dbReference type="PROSITE" id="PS50893">
    <property type="entry name" value="ABC_TRANSPORTER_2"/>
    <property type="match status" value="1"/>
</dbReference>
<keyword evidence="3" id="KW-1003">Cell membrane</keyword>
<dbReference type="GO" id="GO:0005886">
    <property type="term" value="C:plasma membrane"/>
    <property type="evidence" value="ECO:0007669"/>
    <property type="project" value="UniProtKB-SubCell"/>
</dbReference>
<dbReference type="InterPro" id="IPR050107">
    <property type="entry name" value="ABC_carbohydrate_import_ATPase"/>
</dbReference>
<keyword evidence="12" id="KW-1185">Reference proteome</keyword>
<dbReference type="RefSeq" id="WP_269809052.1">
    <property type="nucleotide sequence ID" value="NZ_FUXU01000086.1"/>
</dbReference>
<protein>
    <submittedName>
        <fullName evidence="11">Rhamnose ABC transporter ATP-binding protein</fullName>
    </submittedName>
</protein>
<dbReference type="SMART" id="SM00382">
    <property type="entry name" value="AAA"/>
    <property type="match status" value="1"/>
</dbReference>
<organism evidence="11 12">
    <name type="scientific">Enterovibrio nigricans DSM 22720</name>
    <dbReference type="NCBI Taxonomy" id="1121868"/>
    <lineage>
        <taxon>Bacteria</taxon>
        <taxon>Pseudomonadati</taxon>
        <taxon>Pseudomonadota</taxon>
        <taxon>Gammaproteobacteria</taxon>
        <taxon>Vibrionales</taxon>
        <taxon>Vibrionaceae</taxon>
        <taxon>Enterovibrio</taxon>
    </lineage>
</organism>
<evidence type="ECO:0000259" key="10">
    <source>
        <dbReference type="PROSITE" id="PS50893"/>
    </source>
</evidence>
<keyword evidence="8" id="KW-1278">Translocase</keyword>